<dbReference type="Proteomes" id="UP000469430">
    <property type="component" value="Unassembled WGS sequence"/>
</dbReference>
<dbReference type="PROSITE" id="PS50977">
    <property type="entry name" value="HTH_TETR_2"/>
    <property type="match status" value="1"/>
</dbReference>
<sequence>MVGDGTDSTRGRLLAAAEKILVEQGVNALSVRRVGDAAGLNPTLVTYHFKGILNLLDELATLNLEPMLAEWAVIQPGAAPDARTVLDQWLQPMLRPAAFTPGGRALSVLDEVAAHGESALRDRVIGVMGDFSLRLRQTLAPFLPHLTDGELRARVRFISGSALGPPPRSYTIAPREGEWRLDDMHYLLPFACAALGVE</sequence>
<feature type="domain" description="HTH tetR-type" evidence="3">
    <location>
        <begin position="7"/>
        <end position="67"/>
    </location>
</feature>
<organism evidence="4 5">
    <name type="scientific">Croceibacterium xixiisoli</name>
    <dbReference type="NCBI Taxonomy" id="1476466"/>
    <lineage>
        <taxon>Bacteria</taxon>
        <taxon>Pseudomonadati</taxon>
        <taxon>Pseudomonadota</taxon>
        <taxon>Alphaproteobacteria</taxon>
        <taxon>Sphingomonadales</taxon>
        <taxon>Erythrobacteraceae</taxon>
        <taxon>Croceibacterium</taxon>
    </lineage>
</organism>
<comment type="caution">
    <text evidence="4">The sequence shown here is derived from an EMBL/GenBank/DDBJ whole genome shotgun (WGS) entry which is preliminary data.</text>
</comment>
<keyword evidence="1 2" id="KW-0238">DNA-binding</keyword>
<gene>
    <name evidence="4" type="ORF">GRI97_17185</name>
</gene>
<dbReference type="SUPFAM" id="SSF46689">
    <property type="entry name" value="Homeodomain-like"/>
    <property type="match status" value="1"/>
</dbReference>
<dbReference type="AlphaFoldDB" id="A0A6I4TXH4"/>
<dbReference type="InterPro" id="IPR050109">
    <property type="entry name" value="HTH-type_TetR-like_transc_reg"/>
</dbReference>
<evidence type="ECO:0000313" key="4">
    <source>
        <dbReference type="EMBL" id="MXP00727.1"/>
    </source>
</evidence>
<reference evidence="4 5" key="1">
    <citation type="submission" date="2019-12" db="EMBL/GenBank/DDBJ databases">
        <title>Genomic-based taxomic classification of the family Erythrobacteraceae.</title>
        <authorList>
            <person name="Xu L."/>
        </authorList>
    </citation>
    <scope>NUCLEOTIDE SEQUENCE [LARGE SCALE GENOMIC DNA]</scope>
    <source>
        <strain evidence="4 5">S36</strain>
    </source>
</reference>
<dbReference type="Pfam" id="PF00440">
    <property type="entry name" value="TetR_N"/>
    <property type="match status" value="1"/>
</dbReference>
<accession>A0A6I4TXH4</accession>
<proteinExistence type="predicted"/>
<dbReference type="Gene3D" id="1.10.357.10">
    <property type="entry name" value="Tetracycline Repressor, domain 2"/>
    <property type="match status" value="1"/>
</dbReference>
<protein>
    <submittedName>
        <fullName evidence="4">TetR family transcriptional regulator</fullName>
    </submittedName>
</protein>
<dbReference type="GO" id="GO:0000976">
    <property type="term" value="F:transcription cis-regulatory region binding"/>
    <property type="evidence" value="ECO:0007669"/>
    <property type="project" value="TreeGrafter"/>
</dbReference>
<dbReference type="PANTHER" id="PTHR30055:SF235">
    <property type="entry name" value="TRANSCRIPTIONAL REGULATORY PROTEIN"/>
    <property type="match status" value="1"/>
</dbReference>
<evidence type="ECO:0000259" key="3">
    <source>
        <dbReference type="PROSITE" id="PS50977"/>
    </source>
</evidence>
<dbReference type="OrthoDB" id="2356263at2"/>
<dbReference type="RefSeq" id="WP_161392444.1">
    <property type="nucleotide sequence ID" value="NZ_JBHSCP010000003.1"/>
</dbReference>
<dbReference type="InterPro" id="IPR001647">
    <property type="entry name" value="HTH_TetR"/>
</dbReference>
<dbReference type="GO" id="GO:0003700">
    <property type="term" value="F:DNA-binding transcription factor activity"/>
    <property type="evidence" value="ECO:0007669"/>
    <property type="project" value="TreeGrafter"/>
</dbReference>
<dbReference type="PANTHER" id="PTHR30055">
    <property type="entry name" value="HTH-TYPE TRANSCRIPTIONAL REGULATOR RUTR"/>
    <property type="match status" value="1"/>
</dbReference>
<evidence type="ECO:0000256" key="2">
    <source>
        <dbReference type="PROSITE-ProRule" id="PRU00335"/>
    </source>
</evidence>
<name>A0A6I4TXH4_9SPHN</name>
<evidence type="ECO:0000256" key="1">
    <source>
        <dbReference type="ARBA" id="ARBA00023125"/>
    </source>
</evidence>
<feature type="DNA-binding region" description="H-T-H motif" evidence="2">
    <location>
        <begin position="30"/>
        <end position="49"/>
    </location>
</feature>
<dbReference type="InterPro" id="IPR009057">
    <property type="entry name" value="Homeodomain-like_sf"/>
</dbReference>
<evidence type="ECO:0000313" key="5">
    <source>
        <dbReference type="Proteomes" id="UP000469430"/>
    </source>
</evidence>
<dbReference type="EMBL" id="WTYJ01000004">
    <property type="protein sequence ID" value="MXP00727.1"/>
    <property type="molecule type" value="Genomic_DNA"/>
</dbReference>
<keyword evidence="5" id="KW-1185">Reference proteome</keyword>